<dbReference type="InterPro" id="IPR007544">
    <property type="entry name" value="ENCAP"/>
</dbReference>
<keyword evidence="3" id="KW-1284">Encapsulin nanocompartment</keyword>
<evidence type="ECO:0000256" key="3">
    <source>
        <dbReference type="ARBA" id="ARBA00033787"/>
    </source>
</evidence>
<organism evidence="4 5">
    <name type="scientific">Pendulispora brunnea</name>
    <dbReference type="NCBI Taxonomy" id="2905690"/>
    <lineage>
        <taxon>Bacteria</taxon>
        <taxon>Pseudomonadati</taxon>
        <taxon>Myxococcota</taxon>
        <taxon>Myxococcia</taxon>
        <taxon>Myxococcales</taxon>
        <taxon>Sorangiineae</taxon>
        <taxon>Pendulisporaceae</taxon>
        <taxon>Pendulispora</taxon>
    </lineage>
</organism>
<keyword evidence="5" id="KW-1185">Reference proteome</keyword>
<reference evidence="4 5" key="1">
    <citation type="submission" date="2021-12" db="EMBL/GenBank/DDBJ databases">
        <title>Discovery of the Pendulisporaceae a myxobacterial family with distinct sporulation behavior and unique specialized metabolism.</title>
        <authorList>
            <person name="Garcia R."/>
            <person name="Popoff A."/>
            <person name="Bader C.D."/>
            <person name="Loehr J."/>
            <person name="Walesch S."/>
            <person name="Walt C."/>
            <person name="Boldt J."/>
            <person name="Bunk B."/>
            <person name="Haeckl F.J.F.P.J."/>
            <person name="Gunesch A.P."/>
            <person name="Birkelbach J."/>
            <person name="Nuebel U."/>
            <person name="Pietschmann T."/>
            <person name="Bach T."/>
            <person name="Mueller R."/>
        </authorList>
    </citation>
    <scope>NUCLEOTIDE SEQUENCE [LARGE SCALE GENOMIC DNA]</scope>
    <source>
        <strain evidence="4 5">MSr12523</strain>
    </source>
</reference>
<name>A0ABZ2K0X9_9BACT</name>
<protein>
    <submittedName>
        <fullName evidence="4">Bacteriocin family protein</fullName>
    </submittedName>
</protein>
<dbReference type="Gene3D" id="3.30.2400.30">
    <property type="match status" value="1"/>
</dbReference>
<dbReference type="PIRSF" id="PIRSF019254">
    <property type="entry name" value="CFP29"/>
    <property type="match status" value="1"/>
</dbReference>
<evidence type="ECO:0000256" key="1">
    <source>
        <dbReference type="ARBA" id="ARBA00033738"/>
    </source>
</evidence>
<dbReference type="EMBL" id="CP089982">
    <property type="protein sequence ID" value="WXA92262.1"/>
    <property type="molecule type" value="Genomic_DNA"/>
</dbReference>
<evidence type="ECO:0000313" key="4">
    <source>
        <dbReference type="EMBL" id="WXA92262.1"/>
    </source>
</evidence>
<dbReference type="Gene3D" id="3.30.2320.10">
    <property type="entry name" value="hypothetical protein PF0899 domain"/>
    <property type="match status" value="1"/>
</dbReference>
<evidence type="ECO:0000256" key="2">
    <source>
        <dbReference type="ARBA" id="ARBA00033743"/>
    </source>
</evidence>
<dbReference type="PANTHER" id="PTHR37165">
    <property type="entry name" value="PEPTIDASE U56 FAMILY"/>
    <property type="match status" value="1"/>
</dbReference>
<sequence>MNLLKRELAPILPDAWEAIDQEATRVLKLNLAGRKLVDFKGPHGWKYAAVNTGRLEFLKDSPAPEVAAGVRSVQPLIEVRTMFKLDILDLDSVARGADDPDLSEVVKAAERIAHAEDSAIFNGYKGGQIDGIIETSPHTPIEVRAIESWPQSIVHAKETLRAAGVSGPYALALGKQAYDELSAGSEDGYPLRKRIERTLIDGPFVWAPAIQGAVLLSTRGGDYELTVGQDLSIGYHFHDKRTVELYITESFTFRVLEPAAAVVLKRG</sequence>
<dbReference type="Proteomes" id="UP001379533">
    <property type="component" value="Chromosome"/>
</dbReference>
<gene>
    <name evidence="4" type="ORF">LZC95_38130</name>
</gene>
<evidence type="ECO:0000313" key="5">
    <source>
        <dbReference type="Proteomes" id="UP001379533"/>
    </source>
</evidence>
<comment type="similarity">
    <text evidence="2">Belongs to the encapsulin family. Family 1 subfamily.</text>
</comment>
<proteinExistence type="inferred from homology"/>
<dbReference type="Pfam" id="PF04454">
    <property type="entry name" value="Linocin_M18"/>
    <property type="match status" value="1"/>
</dbReference>
<dbReference type="NCBIfam" id="NF041155">
    <property type="entry name" value="encap_f1"/>
    <property type="match status" value="1"/>
</dbReference>
<accession>A0ABZ2K0X9</accession>
<dbReference type="RefSeq" id="WP_394842879.1">
    <property type="nucleotide sequence ID" value="NZ_CP089982.1"/>
</dbReference>
<dbReference type="PANTHER" id="PTHR37165:SF1">
    <property type="entry name" value="TYPE 1 ENCAPSULIN SHELL PROTEIN"/>
    <property type="match status" value="1"/>
</dbReference>
<comment type="subcellular location">
    <subcellularLocation>
        <location evidence="1">Encapsulin nanocompartment</location>
    </subcellularLocation>
</comment>
<dbReference type="InterPro" id="IPR051429">
    <property type="entry name" value="Encapsulin_nc"/>
</dbReference>